<sequence length="454" mass="48054">MTPLTERAPREHGVPPRPPLARHPLRAEAVRGFAPWAGAAMLLVLTAALAAGSGQWQGGWAETRDEVHAVAILLGVPLALAAGCWQGGRERRRGTQETLAVAVRGRTAVFLASALPVALWLVAGYAVATALAFLATWYCATGDRPHLGTPLADALVLASAALAGQVVGRLVAWRPAAPLLAATGYVVLGVTGYGDHGSVRHLAPFTTVPSASAPVWWQPPTMVVWTGGLAAAAVLAYTARRRAVALLPLVAATAAGTLLVQTGDGLWPTAPLARRQVCDTSTTPQICVNARYQGLLPQVTDALSGLTDRLEGVENLPVRFEDRPGPPGPDEVELPMITPIGWTVVRGRLTDPEEYAWAAGVTLQGRGECEELAPRVARTDEAVRHYLAPSPLQRHFDEDDARRARSSATARAELEAELATRERLASMGDGERRAWLSAYFATRDACGAEGVPAL</sequence>
<keyword evidence="2" id="KW-1133">Transmembrane helix</keyword>
<feature type="transmembrane region" description="Helical" evidence="2">
    <location>
        <begin position="244"/>
        <end position="267"/>
    </location>
</feature>
<keyword evidence="4" id="KW-1185">Reference proteome</keyword>
<feature type="transmembrane region" description="Helical" evidence="2">
    <location>
        <begin position="68"/>
        <end position="88"/>
    </location>
</feature>
<evidence type="ECO:0000313" key="3">
    <source>
        <dbReference type="EMBL" id="QEU85781.1"/>
    </source>
</evidence>
<reference evidence="3 4" key="1">
    <citation type="submission" date="2017-09" db="EMBL/GenBank/DDBJ databases">
        <authorList>
            <person name="Lee N."/>
            <person name="Cho B.-K."/>
        </authorList>
    </citation>
    <scope>NUCLEOTIDE SEQUENCE [LARGE SCALE GENOMIC DNA]</scope>
    <source>
        <strain evidence="3 4">ATCC 39115</strain>
    </source>
</reference>
<feature type="transmembrane region" description="Helical" evidence="2">
    <location>
        <begin position="216"/>
        <end position="237"/>
    </location>
</feature>
<organism evidence="3 4">
    <name type="scientific">Streptomyces viridosporus T7A</name>
    <dbReference type="NCBI Taxonomy" id="665577"/>
    <lineage>
        <taxon>Bacteria</taxon>
        <taxon>Bacillati</taxon>
        <taxon>Actinomycetota</taxon>
        <taxon>Actinomycetes</taxon>
        <taxon>Kitasatosporales</taxon>
        <taxon>Streptomycetaceae</taxon>
        <taxon>Streptomyces</taxon>
    </lineage>
</organism>
<evidence type="ECO:0000313" key="4">
    <source>
        <dbReference type="Proteomes" id="UP000327143"/>
    </source>
</evidence>
<feature type="transmembrane region" description="Helical" evidence="2">
    <location>
        <begin position="154"/>
        <end position="172"/>
    </location>
</feature>
<accession>A0ABX6ADQ0</accession>
<keyword evidence="2" id="KW-0472">Membrane</keyword>
<feature type="transmembrane region" description="Helical" evidence="2">
    <location>
        <begin position="109"/>
        <end position="134"/>
    </location>
</feature>
<dbReference type="RefSeq" id="WP_016826238.1">
    <property type="nucleotide sequence ID" value="NZ_CP023700.1"/>
</dbReference>
<dbReference type="EMBL" id="CP023700">
    <property type="protein sequence ID" value="QEU85781.1"/>
    <property type="molecule type" value="Genomic_DNA"/>
</dbReference>
<feature type="region of interest" description="Disordered" evidence="1">
    <location>
        <begin position="1"/>
        <end position="21"/>
    </location>
</feature>
<evidence type="ECO:0000256" key="1">
    <source>
        <dbReference type="SAM" id="MobiDB-lite"/>
    </source>
</evidence>
<gene>
    <name evidence="3" type="ORF">CP969_14470</name>
</gene>
<keyword evidence="2" id="KW-0812">Transmembrane</keyword>
<protein>
    <recommendedName>
        <fullName evidence="5">ABC transporter permease</fullName>
    </recommendedName>
</protein>
<feature type="transmembrane region" description="Helical" evidence="2">
    <location>
        <begin position="33"/>
        <end position="56"/>
    </location>
</feature>
<dbReference type="Proteomes" id="UP000327143">
    <property type="component" value="Chromosome"/>
</dbReference>
<proteinExistence type="predicted"/>
<evidence type="ECO:0008006" key="5">
    <source>
        <dbReference type="Google" id="ProtNLM"/>
    </source>
</evidence>
<name>A0ABX6ADQ0_STRVD</name>
<evidence type="ECO:0000256" key="2">
    <source>
        <dbReference type="SAM" id="Phobius"/>
    </source>
</evidence>
<feature type="transmembrane region" description="Helical" evidence="2">
    <location>
        <begin position="179"/>
        <end position="196"/>
    </location>
</feature>